<accession>A0ABU2XBV9</accession>
<reference evidence="9" key="1">
    <citation type="submission" date="2024-05" db="EMBL/GenBank/DDBJ databases">
        <title>30 novel species of actinomycetes from the DSMZ collection.</title>
        <authorList>
            <person name="Nouioui I."/>
        </authorList>
    </citation>
    <scope>NUCLEOTIDE SEQUENCE</scope>
    <source>
        <strain evidence="9">DSM 41529</strain>
    </source>
</reference>
<keyword evidence="2" id="KW-0479">Metal-binding</keyword>
<keyword evidence="6" id="KW-0812">Transmembrane</keyword>
<feature type="compositionally biased region" description="Low complexity" evidence="5">
    <location>
        <begin position="141"/>
        <end position="158"/>
    </location>
</feature>
<evidence type="ECO:0000256" key="5">
    <source>
        <dbReference type="SAM" id="MobiDB-lite"/>
    </source>
</evidence>
<feature type="signal peptide" evidence="7">
    <location>
        <begin position="1"/>
        <end position="25"/>
    </location>
</feature>
<evidence type="ECO:0000313" key="10">
    <source>
        <dbReference type="Proteomes" id="UP001180754"/>
    </source>
</evidence>
<proteinExistence type="predicted"/>
<dbReference type="InterPro" id="IPR007348">
    <property type="entry name" value="CopC_dom"/>
</dbReference>
<dbReference type="SUPFAM" id="SSF81296">
    <property type="entry name" value="E set domains"/>
    <property type="match status" value="1"/>
</dbReference>
<feature type="domain" description="CopC" evidence="8">
    <location>
        <begin position="33"/>
        <end position="126"/>
    </location>
</feature>
<evidence type="ECO:0000256" key="7">
    <source>
        <dbReference type="SAM" id="SignalP"/>
    </source>
</evidence>
<keyword evidence="3 7" id="KW-0732">Signal</keyword>
<evidence type="ECO:0000256" key="1">
    <source>
        <dbReference type="ARBA" id="ARBA00004196"/>
    </source>
</evidence>
<keyword evidence="6" id="KW-0472">Membrane</keyword>
<protein>
    <submittedName>
        <fullName evidence="9">Copper resistance protein CopC</fullName>
    </submittedName>
</protein>
<evidence type="ECO:0000259" key="8">
    <source>
        <dbReference type="Pfam" id="PF04234"/>
    </source>
</evidence>
<dbReference type="EMBL" id="JAVRFD010000003">
    <property type="protein sequence ID" value="MDT0542939.1"/>
    <property type="molecule type" value="Genomic_DNA"/>
</dbReference>
<dbReference type="Proteomes" id="UP001180754">
    <property type="component" value="Unassembled WGS sequence"/>
</dbReference>
<dbReference type="InterPro" id="IPR014756">
    <property type="entry name" value="Ig_E-set"/>
</dbReference>
<dbReference type="Gene3D" id="2.60.40.1220">
    <property type="match status" value="1"/>
</dbReference>
<keyword evidence="4" id="KW-0186">Copper</keyword>
<feature type="transmembrane region" description="Helical" evidence="6">
    <location>
        <begin position="171"/>
        <end position="192"/>
    </location>
</feature>
<keyword evidence="10" id="KW-1185">Reference proteome</keyword>
<evidence type="ECO:0000256" key="6">
    <source>
        <dbReference type="SAM" id="Phobius"/>
    </source>
</evidence>
<keyword evidence="6" id="KW-1133">Transmembrane helix</keyword>
<sequence length="201" mass="19614">MSIARIRRAAAVSGLLICAAPVAVATAPPAAAHTGLTGSAPNDGATVAASPARVSLSFNDPMDARYSRVAVTGASGRSVTAGAPKVDGRTVSQALTAELSAGRYTVAYRVVSADGHPVSGSYTFTVAAARTTAPVPRPSRSRPASADPSASTASSASAEADEADQSSGPGALPVAAGAAAVLAGAGGITYAVRKRGFRHGG</sequence>
<feature type="region of interest" description="Disordered" evidence="5">
    <location>
        <begin position="131"/>
        <end position="171"/>
    </location>
</feature>
<comment type="subcellular location">
    <subcellularLocation>
        <location evidence="1">Cell envelope</location>
    </subcellularLocation>
</comment>
<dbReference type="InterPro" id="IPR014755">
    <property type="entry name" value="Cu-Rt/internalin_Ig-like"/>
</dbReference>
<organism evidence="9 10">
    <name type="scientific">Streptomyces lonegramiae</name>
    <dbReference type="NCBI Taxonomy" id="3075524"/>
    <lineage>
        <taxon>Bacteria</taxon>
        <taxon>Bacillati</taxon>
        <taxon>Actinomycetota</taxon>
        <taxon>Actinomycetes</taxon>
        <taxon>Kitasatosporales</taxon>
        <taxon>Streptomycetaceae</taxon>
        <taxon>Streptomyces</taxon>
    </lineage>
</organism>
<feature type="chain" id="PRO_5045056589" evidence="7">
    <location>
        <begin position="26"/>
        <end position="201"/>
    </location>
</feature>
<comment type="caution">
    <text evidence="9">The sequence shown here is derived from an EMBL/GenBank/DDBJ whole genome shotgun (WGS) entry which is preliminary data.</text>
</comment>
<dbReference type="PANTHER" id="PTHR34820">
    <property type="entry name" value="INNER MEMBRANE PROTEIN YEBZ"/>
    <property type="match status" value="1"/>
</dbReference>
<gene>
    <name evidence="9" type="ORF">RND15_09420</name>
</gene>
<name>A0ABU2XBV9_9ACTN</name>
<evidence type="ECO:0000256" key="4">
    <source>
        <dbReference type="ARBA" id="ARBA00023008"/>
    </source>
</evidence>
<evidence type="ECO:0000313" key="9">
    <source>
        <dbReference type="EMBL" id="MDT0542939.1"/>
    </source>
</evidence>
<dbReference type="InterPro" id="IPR032694">
    <property type="entry name" value="CopC/D"/>
</dbReference>
<dbReference type="RefSeq" id="WP_311723289.1">
    <property type="nucleotide sequence ID" value="NZ_JAVRFD010000003.1"/>
</dbReference>
<dbReference type="Pfam" id="PF04234">
    <property type="entry name" value="CopC"/>
    <property type="match status" value="1"/>
</dbReference>
<dbReference type="PANTHER" id="PTHR34820:SF4">
    <property type="entry name" value="INNER MEMBRANE PROTEIN YEBZ"/>
    <property type="match status" value="1"/>
</dbReference>
<evidence type="ECO:0000256" key="2">
    <source>
        <dbReference type="ARBA" id="ARBA00022723"/>
    </source>
</evidence>
<evidence type="ECO:0000256" key="3">
    <source>
        <dbReference type="ARBA" id="ARBA00022729"/>
    </source>
</evidence>